<evidence type="ECO:0000313" key="1">
    <source>
        <dbReference type="EMBL" id="KKN87080.1"/>
    </source>
</evidence>
<proteinExistence type="predicted"/>
<name>A0A0F9U1G3_9ZZZZ</name>
<sequence length="232" mass="26328">MGVSIRETCQEYFKRRLSEGWKCIWLDGYNAILLSPDGLRREIDLRNDTETLRPSTAGDLTELDPVPVVPNWQNVDDTGGGDDDTTYNNQYDDFRDTYNLPASSGSGTINKITVYVRVKTENLLETDYNILIRVSSTTYYSSKTNMTTSYVLNNAIRTQNPYTVAAWTWADIDALQIGIQMASQAVPTYWQRVTQVYVEIDYTEAAAGRKTPFRADSRPRTRARFFPTLGLG</sequence>
<reference evidence="1" key="1">
    <citation type="journal article" date="2015" name="Nature">
        <title>Complex archaea that bridge the gap between prokaryotes and eukaryotes.</title>
        <authorList>
            <person name="Spang A."/>
            <person name="Saw J.H."/>
            <person name="Jorgensen S.L."/>
            <person name="Zaremba-Niedzwiedzka K."/>
            <person name="Martijn J."/>
            <person name="Lind A.E."/>
            <person name="van Eijk R."/>
            <person name="Schleper C."/>
            <person name="Guy L."/>
            <person name="Ettema T.J."/>
        </authorList>
    </citation>
    <scope>NUCLEOTIDE SEQUENCE</scope>
</reference>
<comment type="caution">
    <text evidence="1">The sequence shown here is derived from an EMBL/GenBank/DDBJ whole genome shotgun (WGS) entry which is preliminary data.</text>
</comment>
<organism evidence="1">
    <name type="scientific">marine sediment metagenome</name>
    <dbReference type="NCBI Taxonomy" id="412755"/>
    <lineage>
        <taxon>unclassified sequences</taxon>
        <taxon>metagenomes</taxon>
        <taxon>ecological metagenomes</taxon>
    </lineage>
</organism>
<gene>
    <name evidence="1" type="ORF">LCGC14_0263500</name>
</gene>
<protein>
    <submittedName>
        <fullName evidence="1">Uncharacterized protein</fullName>
    </submittedName>
</protein>
<accession>A0A0F9U1G3</accession>
<dbReference type="AlphaFoldDB" id="A0A0F9U1G3"/>
<dbReference type="EMBL" id="LAZR01000142">
    <property type="protein sequence ID" value="KKN87080.1"/>
    <property type="molecule type" value="Genomic_DNA"/>
</dbReference>